<keyword evidence="1" id="KW-0812">Transmembrane</keyword>
<evidence type="ECO:0000313" key="2">
    <source>
        <dbReference type="EMBL" id="KAE9543393.1"/>
    </source>
</evidence>
<reference evidence="2 3" key="1">
    <citation type="submission" date="2019-08" db="EMBL/GenBank/DDBJ databases">
        <title>The genome of the soybean aphid Biotype 1, its phylome, world population structure and adaptation to the North American continent.</title>
        <authorList>
            <person name="Giordano R."/>
            <person name="Donthu R.K."/>
            <person name="Hernandez A.G."/>
            <person name="Wright C.L."/>
            <person name="Zimin A.V."/>
        </authorList>
    </citation>
    <scope>NUCLEOTIDE SEQUENCE [LARGE SCALE GENOMIC DNA]</scope>
    <source>
        <tissue evidence="2">Whole aphids</tissue>
    </source>
</reference>
<dbReference type="EMBL" id="VYZN01000008">
    <property type="protein sequence ID" value="KAE9543393.1"/>
    <property type="molecule type" value="Genomic_DNA"/>
</dbReference>
<organism evidence="2 3">
    <name type="scientific">Aphis glycines</name>
    <name type="common">Soybean aphid</name>
    <dbReference type="NCBI Taxonomy" id="307491"/>
    <lineage>
        <taxon>Eukaryota</taxon>
        <taxon>Metazoa</taxon>
        <taxon>Ecdysozoa</taxon>
        <taxon>Arthropoda</taxon>
        <taxon>Hexapoda</taxon>
        <taxon>Insecta</taxon>
        <taxon>Pterygota</taxon>
        <taxon>Neoptera</taxon>
        <taxon>Paraneoptera</taxon>
        <taxon>Hemiptera</taxon>
        <taxon>Sternorrhyncha</taxon>
        <taxon>Aphidomorpha</taxon>
        <taxon>Aphidoidea</taxon>
        <taxon>Aphididae</taxon>
        <taxon>Aphidini</taxon>
        <taxon>Aphis</taxon>
        <taxon>Aphis</taxon>
    </lineage>
</organism>
<evidence type="ECO:0000313" key="3">
    <source>
        <dbReference type="Proteomes" id="UP000475862"/>
    </source>
</evidence>
<feature type="transmembrane region" description="Helical" evidence="1">
    <location>
        <begin position="219"/>
        <end position="242"/>
    </location>
</feature>
<feature type="transmembrane region" description="Helical" evidence="1">
    <location>
        <begin position="108"/>
        <end position="128"/>
    </location>
</feature>
<protein>
    <submittedName>
        <fullName evidence="2">Uncharacterized protein</fullName>
    </submittedName>
</protein>
<keyword evidence="1" id="KW-1133">Transmembrane helix</keyword>
<gene>
    <name evidence="2" type="ORF">AGLY_002193</name>
</gene>
<feature type="transmembrane region" description="Helical" evidence="1">
    <location>
        <begin position="77"/>
        <end position="96"/>
    </location>
</feature>
<feature type="transmembrane region" description="Helical" evidence="1">
    <location>
        <begin position="181"/>
        <end position="198"/>
    </location>
</feature>
<dbReference type="AlphaFoldDB" id="A0A6G0U379"/>
<name>A0A6G0U379_APHGL</name>
<accession>A0A6G0U379</accession>
<evidence type="ECO:0000256" key="1">
    <source>
        <dbReference type="SAM" id="Phobius"/>
    </source>
</evidence>
<keyword evidence="3" id="KW-1185">Reference proteome</keyword>
<keyword evidence="1" id="KW-0472">Membrane</keyword>
<dbReference type="Proteomes" id="UP000475862">
    <property type="component" value="Unassembled WGS sequence"/>
</dbReference>
<proteinExistence type="predicted"/>
<comment type="caution">
    <text evidence="2">The sequence shown here is derived from an EMBL/GenBank/DDBJ whole genome shotgun (WGS) entry which is preliminary data.</text>
</comment>
<sequence>MTTKPKVTIQKINGRRDNRYLKTYADDNDVAVELTGRLRSESFFVHPFLDTYTVQQRDTQRRATFFGINFKFSSNDIYIYIPIKIYLILLLSYDLYKYTGNGIRNRGLIYDTSALLNIFLSLKTNNIVVKKKYFTGKFTNQKRHQNIQNISYNILSNDLTKVCYIIVYKCMYVKNFHNKNIKALTTIWLPFILFLLTIRKKTFRFLNRLLQNKHFNFTSFFTIICQDTLYLLLFSLWFNWFFSSLYHLNTILCNGSFITKYIVDIKSPENGNKVSDLNNNMSTNQYVRKDILKLSLSYYWHINIISKYCVHLIVHKIINYINTKKKNAYKVSQMVIIPMNHHLEQWRHQLMILLVALVHYNSTFHPLNKMGHIVYSSFSRVNDSSVKHLDFVFEFSTLTRHRAIKCTVCIIWRVYSTRCISGCNCFCNKVLFSPTVLFICISQFLMLPHSKQNLASKFQNSRSNSAFFLMTSLSYHLKFLDHAEHFLMPNFLRPWQQHILHDPLPFVRAQQE</sequence>